<evidence type="ECO:0000256" key="3">
    <source>
        <dbReference type="ARBA" id="ARBA00022692"/>
    </source>
</evidence>
<keyword evidence="4 6" id="KW-1133">Transmembrane helix</keyword>
<dbReference type="InterPro" id="IPR015414">
    <property type="entry name" value="TMEM64"/>
</dbReference>
<keyword evidence="5 6" id="KW-0472">Membrane</keyword>
<comment type="subcellular location">
    <subcellularLocation>
        <location evidence="1 6">Cell membrane</location>
        <topology evidence="1 6">Multi-pass membrane protein</topology>
    </subcellularLocation>
</comment>
<comment type="similarity">
    <text evidence="6">Belongs to the TVP38/TMEM64 family.</text>
</comment>
<proteinExistence type="inferred from homology"/>
<dbReference type="PANTHER" id="PTHR12677:SF59">
    <property type="entry name" value="GOLGI APPARATUS MEMBRANE PROTEIN TVP38-RELATED"/>
    <property type="match status" value="1"/>
</dbReference>
<feature type="domain" description="VTT" evidence="7">
    <location>
        <begin position="71"/>
        <end position="180"/>
    </location>
</feature>
<dbReference type="InterPro" id="IPR032816">
    <property type="entry name" value="VTT_dom"/>
</dbReference>
<evidence type="ECO:0000259" key="7">
    <source>
        <dbReference type="Pfam" id="PF09335"/>
    </source>
</evidence>
<evidence type="ECO:0000313" key="9">
    <source>
        <dbReference type="Proteomes" id="UP001500840"/>
    </source>
</evidence>
<accession>A0ABP8MYU4</accession>
<comment type="caution">
    <text evidence="6">Lacks conserved residue(s) required for the propagation of feature annotation.</text>
</comment>
<dbReference type="Pfam" id="PF09335">
    <property type="entry name" value="VTT_dom"/>
    <property type="match status" value="1"/>
</dbReference>
<evidence type="ECO:0000256" key="5">
    <source>
        <dbReference type="ARBA" id="ARBA00023136"/>
    </source>
</evidence>
<evidence type="ECO:0000256" key="2">
    <source>
        <dbReference type="ARBA" id="ARBA00022475"/>
    </source>
</evidence>
<feature type="transmembrane region" description="Helical" evidence="6">
    <location>
        <begin position="200"/>
        <end position="218"/>
    </location>
</feature>
<keyword evidence="2 6" id="KW-1003">Cell membrane</keyword>
<gene>
    <name evidence="8" type="ORF">GCM10023156_33180</name>
</gene>
<organism evidence="8 9">
    <name type="scientific">Novipirellula rosea</name>
    <dbReference type="NCBI Taxonomy" id="1031540"/>
    <lineage>
        <taxon>Bacteria</taxon>
        <taxon>Pseudomonadati</taxon>
        <taxon>Planctomycetota</taxon>
        <taxon>Planctomycetia</taxon>
        <taxon>Pirellulales</taxon>
        <taxon>Pirellulaceae</taxon>
        <taxon>Novipirellula</taxon>
    </lineage>
</organism>
<protein>
    <recommendedName>
        <fullName evidence="6">TVP38/TMEM64 family membrane protein</fullName>
    </recommendedName>
</protein>
<evidence type="ECO:0000256" key="4">
    <source>
        <dbReference type="ARBA" id="ARBA00022989"/>
    </source>
</evidence>
<comment type="caution">
    <text evidence="8">The sequence shown here is derived from an EMBL/GenBank/DDBJ whole genome shotgun (WGS) entry which is preliminary data.</text>
</comment>
<feature type="transmembrane region" description="Helical" evidence="6">
    <location>
        <begin position="72"/>
        <end position="105"/>
    </location>
</feature>
<reference evidence="9" key="1">
    <citation type="journal article" date="2019" name="Int. J. Syst. Evol. Microbiol.">
        <title>The Global Catalogue of Microorganisms (GCM) 10K type strain sequencing project: providing services to taxonomists for standard genome sequencing and annotation.</title>
        <authorList>
            <consortium name="The Broad Institute Genomics Platform"/>
            <consortium name="The Broad Institute Genome Sequencing Center for Infectious Disease"/>
            <person name="Wu L."/>
            <person name="Ma J."/>
        </authorList>
    </citation>
    <scope>NUCLEOTIDE SEQUENCE [LARGE SCALE GENOMIC DNA]</scope>
    <source>
        <strain evidence="9">JCM 17759</strain>
    </source>
</reference>
<name>A0ABP8MYU4_9BACT</name>
<feature type="transmembrane region" description="Helical" evidence="6">
    <location>
        <begin position="159"/>
        <end position="179"/>
    </location>
</feature>
<evidence type="ECO:0000313" key="8">
    <source>
        <dbReference type="EMBL" id="GAA4457003.1"/>
    </source>
</evidence>
<dbReference type="RefSeq" id="WP_345323783.1">
    <property type="nucleotide sequence ID" value="NZ_BAABGA010000039.1"/>
</dbReference>
<feature type="transmembrane region" description="Helical" evidence="6">
    <location>
        <begin position="47"/>
        <end position="65"/>
    </location>
</feature>
<keyword evidence="9" id="KW-1185">Reference proteome</keyword>
<keyword evidence="3 6" id="KW-0812">Transmembrane</keyword>
<dbReference type="Proteomes" id="UP001500840">
    <property type="component" value="Unassembled WGS sequence"/>
</dbReference>
<sequence length="237" mass="26215">MHWRLSFVVVLLVIAVIGWFAFGDKVSLDPILEQEDELRGYVQHHPFWSPLSGFVIYLALSLVPGTPGKSIIYGWLFGFWMALVISSSALTIAAVISFLVVRYLLREMVKGKLSKIVAAIDRAVSRNGGSYLLSLRLVHAPYTLVNYASGATAIPVTTFAWTTWVGMLPGTIVFVLAGSQLPTLRTMAQEGVWSIVDVKLLALLSLFALLPIATRWALRRFPHGQQDLEDDSLAERS</sequence>
<dbReference type="EMBL" id="BAABGA010000039">
    <property type="protein sequence ID" value="GAA4457003.1"/>
    <property type="molecule type" value="Genomic_DNA"/>
</dbReference>
<evidence type="ECO:0000256" key="1">
    <source>
        <dbReference type="ARBA" id="ARBA00004651"/>
    </source>
</evidence>
<evidence type="ECO:0000256" key="6">
    <source>
        <dbReference type="RuleBase" id="RU366058"/>
    </source>
</evidence>
<dbReference type="PANTHER" id="PTHR12677">
    <property type="entry name" value="GOLGI APPARATUS MEMBRANE PROTEIN TVP38-RELATED"/>
    <property type="match status" value="1"/>
</dbReference>